<evidence type="ECO:0000256" key="1">
    <source>
        <dbReference type="SAM" id="MobiDB-lite"/>
    </source>
</evidence>
<reference evidence="3 4" key="1">
    <citation type="journal article" date="2018" name="Nat. Ecol. Evol.">
        <title>Pezizomycetes genomes reveal the molecular basis of ectomycorrhizal truffle lifestyle.</title>
        <authorList>
            <person name="Murat C."/>
            <person name="Payen T."/>
            <person name="Noel B."/>
            <person name="Kuo A."/>
            <person name="Morin E."/>
            <person name="Chen J."/>
            <person name="Kohler A."/>
            <person name="Krizsan K."/>
            <person name="Balestrini R."/>
            <person name="Da Silva C."/>
            <person name="Montanini B."/>
            <person name="Hainaut M."/>
            <person name="Levati E."/>
            <person name="Barry K.W."/>
            <person name="Belfiori B."/>
            <person name="Cichocki N."/>
            <person name="Clum A."/>
            <person name="Dockter R.B."/>
            <person name="Fauchery L."/>
            <person name="Guy J."/>
            <person name="Iotti M."/>
            <person name="Le Tacon F."/>
            <person name="Lindquist E.A."/>
            <person name="Lipzen A."/>
            <person name="Malagnac F."/>
            <person name="Mello A."/>
            <person name="Molinier V."/>
            <person name="Miyauchi S."/>
            <person name="Poulain J."/>
            <person name="Riccioni C."/>
            <person name="Rubini A."/>
            <person name="Sitrit Y."/>
            <person name="Splivallo R."/>
            <person name="Traeger S."/>
            <person name="Wang M."/>
            <person name="Zifcakova L."/>
            <person name="Wipf D."/>
            <person name="Zambonelli A."/>
            <person name="Paolocci F."/>
            <person name="Nowrousian M."/>
            <person name="Ottonello S."/>
            <person name="Baldrian P."/>
            <person name="Spatafora J.W."/>
            <person name="Henrissat B."/>
            <person name="Nagy L.G."/>
            <person name="Aury J.M."/>
            <person name="Wincker P."/>
            <person name="Grigoriev I.V."/>
            <person name="Bonfante P."/>
            <person name="Martin F.M."/>
        </authorList>
    </citation>
    <scope>NUCLEOTIDE SEQUENCE [LARGE SCALE GENOMIC DNA]</scope>
    <source>
        <strain evidence="3 4">CCBAS932</strain>
    </source>
</reference>
<dbReference type="EMBL" id="ML119139">
    <property type="protein sequence ID" value="RPB10968.1"/>
    <property type="molecule type" value="Genomic_DNA"/>
</dbReference>
<dbReference type="STRING" id="1392247.A0A3N4KNE9"/>
<protein>
    <recommendedName>
        <fullName evidence="2">Sfi1 spindle body domain-containing protein</fullName>
    </recommendedName>
</protein>
<proteinExistence type="predicted"/>
<dbReference type="Pfam" id="PF08457">
    <property type="entry name" value="Sfi1"/>
    <property type="match status" value="1"/>
</dbReference>
<gene>
    <name evidence="3" type="ORF">P167DRAFT_566299</name>
</gene>
<sequence length="827" mass="95575">MGMSPAIASEPHASVGAEWSSMQPPEQGDDIGAAHPRYHYSPADLQILHEIISLATVFPGKNSFRAVYRAYDVVLAARRINPAFDSVYFRFILQLQSVPGKNIYDRFLDLLSRQGIDGRFLETPSAAATAEFTRQRYDTARRRRDRSSHGNTDVSSADEYHHHRHTARRSFNGLASSPTHEATVAAELAARTRREEVNARRARSRGRRRSRSLLGVAAAAEEEEEDRGGEEGGDQEVEEIQRPKVPEDAADALYALRMKAVLRSFFKHWHAETVKRVEQKWFAVVEQRAERRYNTLLVAKAWSIWIQKTATIVQRTQEVRQRILVRKYFNAWRALVIENEAKVRLFQLSNALYKWRAATKQRRQMALVAQRVYQENLVHRAYWTWFFQLCGILGMRRYNRTVAEQCFDSWVERTERVIQMNSMAAAFYRRHTLQTVFNLWSEKTLHCLDAADIAADHREWKLTENAFDTWRRRATFAPLTATMTAAVNARIAHEHLALWRHRTHQSLTAAAHARTSLLSKTLRTWRLRLRSQLLTTRTLDALESRTLTTWILHTRQRQFTTWRNTTLAQQALSHWLTHHRTLTQRLSAAATAVETAANTRLARDVLDFLHSRIAFRRRTEADAAALRAHSLLSTALVRWRLKVDLVRMYNEWADDALYYFTARRALRTWKRAFRQSRRDRLRAAFHTVSRRAKRSLAAAALSTWADRAAHLQTLHSAAASFAAEHTADTASTALVHWRQRTAHITTLHATAEHHRDKTLAAHILAHWHARLQHLAGLHEHAVVLAGHRDAALAGRLLERWMAEAFRVRLMVLNAERVRRSLFQMLPP</sequence>
<feature type="compositionally biased region" description="Acidic residues" evidence="1">
    <location>
        <begin position="220"/>
        <end position="238"/>
    </location>
</feature>
<feature type="compositionally biased region" description="Basic residues" evidence="1">
    <location>
        <begin position="200"/>
        <end position="211"/>
    </location>
</feature>
<dbReference type="InParanoid" id="A0A3N4KNE9"/>
<evidence type="ECO:0000313" key="4">
    <source>
        <dbReference type="Proteomes" id="UP000277580"/>
    </source>
</evidence>
<organism evidence="3 4">
    <name type="scientific">Morchella conica CCBAS932</name>
    <dbReference type="NCBI Taxonomy" id="1392247"/>
    <lineage>
        <taxon>Eukaryota</taxon>
        <taxon>Fungi</taxon>
        <taxon>Dikarya</taxon>
        <taxon>Ascomycota</taxon>
        <taxon>Pezizomycotina</taxon>
        <taxon>Pezizomycetes</taxon>
        <taxon>Pezizales</taxon>
        <taxon>Morchellaceae</taxon>
        <taxon>Morchella</taxon>
    </lineage>
</organism>
<evidence type="ECO:0000259" key="2">
    <source>
        <dbReference type="Pfam" id="PF08457"/>
    </source>
</evidence>
<feature type="compositionally biased region" description="Basic and acidic residues" evidence="1">
    <location>
        <begin position="190"/>
        <end position="199"/>
    </location>
</feature>
<evidence type="ECO:0000313" key="3">
    <source>
        <dbReference type="EMBL" id="RPB10968.1"/>
    </source>
</evidence>
<keyword evidence="4" id="KW-1185">Reference proteome</keyword>
<accession>A0A3N4KNE9</accession>
<dbReference type="InterPro" id="IPR013665">
    <property type="entry name" value="Sfi1_dom"/>
</dbReference>
<dbReference type="AlphaFoldDB" id="A0A3N4KNE9"/>
<dbReference type="Proteomes" id="UP000277580">
    <property type="component" value="Unassembled WGS sequence"/>
</dbReference>
<feature type="domain" description="Sfi1 spindle body" evidence="2">
    <location>
        <begin position="275"/>
        <end position="818"/>
    </location>
</feature>
<name>A0A3N4KNE9_9PEZI</name>
<dbReference type="OrthoDB" id="5215300at2759"/>
<feature type="region of interest" description="Disordered" evidence="1">
    <location>
        <begin position="132"/>
        <end position="242"/>
    </location>
</feature>